<feature type="compositionally biased region" description="Low complexity" evidence="1">
    <location>
        <begin position="71"/>
        <end position="84"/>
    </location>
</feature>
<name>A0A6J4JDR5_9PROT</name>
<keyword evidence="2" id="KW-0689">Ribosomal protein</keyword>
<protein>
    <submittedName>
        <fullName evidence="2">SSU ribosomal protein S18p @ SSU ribosomal protein S18p, zinc-independent</fullName>
    </submittedName>
</protein>
<accession>A0A6J4JDR5</accession>
<feature type="region of interest" description="Disordered" evidence="1">
    <location>
        <begin position="1"/>
        <end position="96"/>
    </location>
</feature>
<evidence type="ECO:0000313" key="2">
    <source>
        <dbReference type="EMBL" id="CAA9273944.1"/>
    </source>
</evidence>
<dbReference type="EMBL" id="CADCTL010000241">
    <property type="protein sequence ID" value="CAA9273944.1"/>
    <property type="molecule type" value="Genomic_DNA"/>
</dbReference>
<organism evidence="2">
    <name type="scientific">uncultured Acetobacteraceae bacterium</name>
    <dbReference type="NCBI Taxonomy" id="169975"/>
    <lineage>
        <taxon>Bacteria</taxon>
        <taxon>Pseudomonadati</taxon>
        <taxon>Pseudomonadota</taxon>
        <taxon>Alphaproteobacteria</taxon>
        <taxon>Acetobacterales</taxon>
        <taxon>Acetobacteraceae</taxon>
        <taxon>environmental samples</taxon>
    </lineage>
</organism>
<feature type="compositionally biased region" description="Basic and acidic residues" evidence="1">
    <location>
        <begin position="58"/>
        <end position="70"/>
    </location>
</feature>
<dbReference type="GO" id="GO:0005840">
    <property type="term" value="C:ribosome"/>
    <property type="evidence" value="ECO:0007669"/>
    <property type="project" value="UniProtKB-KW"/>
</dbReference>
<sequence>VRRDPRRRRPQPRRAPPRRGRPPALLPAPQVLPVLRPERAENRLQGRAPPVPLPVGARQDRAEPHHRGERQAAAGAGAGHQARALPGAAALRHQRL</sequence>
<dbReference type="AlphaFoldDB" id="A0A6J4JDR5"/>
<feature type="compositionally biased region" description="Basic residues" evidence="1">
    <location>
        <begin position="1"/>
        <end position="21"/>
    </location>
</feature>
<keyword evidence="2" id="KW-0687">Ribonucleoprotein</keyword>
<reference evidence="2" key="1">
    <citation type="submission" date="2020-02" db="EMBL/GenBank/DDBJ databases">
        <authorList>
            <person name="Meier V. D."/>
        </authorList>
    </citation>
    <scope>NUCLEOTIDE SEQUENCE</scope>
    <source>
        <strain evidence="2">AVDCRST_MAG04</strain>
    </source>
</reference>
<gene>
    <name evidence="2" type="ORF">AVDCRST_MAG04-3271</name>
</gene>
<feature type="non-terminal residue" evidence="2">
    <location>
        <position position="96"/>
    </location>
</feature>
<proteinExistence type="predicted"/>
<feature type="non-terminal residue" evidence="2">
    <location>
        <position position="1"/>
    </location>
</feature>
<evidence type="ECO:0000256" key="1">
    <source>
        <dbReference type="SAM" id="MobiDB-lite"/>
    </source>
</evidence>